<dbReference type="Proteomes" id="UP000597617">
    <property type="component" value="Unassembled WGS sequence"/>
</dbReference>
<keyword evidence="2" id="KW-1185">Reference proteome</keyword>
<evidence type="ECO:0008006" key="3">
    <source>
        <dbReference type="Google" id="ProtNLM"/>
    </source>
</evidence>
<comment type="caution">
    <text evidence="1">The sequence shown here is derived from an EMBL/GenBank/DDBJ whole genome shotgun (WGS) entry which is preliminary data.</text>
</comment>
<gene>
    <name evidence="1" type="ORF">I2I05_21560</name>
</gene>
<dbReference type="EMBL" id="JADQDQ010000025">
    <property type="protein sequence ID" value="MBF9239993.1"/>
    <property type="molecule type" value="Genomic_DNA"/>
</dbReference>
<name>A0ABS0IPY3_9BACT</name>
<accession>A0ABS0IPY3</accession>
<protein>
    <recommendedName>
        <fullName evidence="3">Lipoprotein</fullName>
    </recommendedName>
</protein>
<evidence type="ECO:0000313" key="1">
    <source>
        <dbReference type="EMBL" id="MBF9239993.1"/>
    </source>
</evidence>
<organism evidence="1 2">
    <name type="scientific">Hymenobacter jeongseonensis</name>
    <dbReference type="NCBI Taxonomy" id="2791027"/>
    <lineage>
        <taxon>Bacteria</taxon>
        <taxon>Pseudomonadati</taxon>
        <taxon>Bacteroidota</taxon>
        <taxon>Cytophagia</taxon>
        <taxon>Cytophagales</taxon>
        <taxon>Hymenobacteraceae</taxon>
        <taxon>Hymenobacter</taxon>
    </lineage>
</organism>
<reference evidence="1 2" key="1">
    <citation type="submission" date="2020-11" db="EMBL/GenBank/DDBJ databases">
        <authorList>
            <person name="Kim M.K."/>
        </authorList>
    </citation>
    <scope>NUCLEOTIDE SEQUENCE [LARGE SCALE GENOMIC DNA]</scope>
    <source>
        <strain evidence="1 2">BT683</strain>
    </source>
</reference>
<evidence type="ECO:0000313" key="2">
    <source>
        <dbReference type="Proteomes" id="UP000597617"/>
    </source>
</evidence>
<proteinExistence type="predicted"/>
<sequence>MNFAAPVFAGGLILLLASCSELPPEDQAFKQRFVAAVSPITDRPVNDTLPLDLATVTPFAWDTVYVFSSTATLETINRSLGQRWPGDENMHEDDNLWVFTQRGAIVNYLEFRGFNYQQEPHFVHFKGHFNLGELFTPATAKFSVIRRSISPKRIEIFGPPDSKIITRPGRK</sequence>
<dbReference type="RefSeq" id="WP_196284344.1">
    <property type="nucleotide sequence ID" value="NZ_JADQDQ010000025.1"/>
</dbReference>